<dbReference type="STRING" id="225164.V3ZEV6"/>
<accession>V3ZEV6</accession>
<proteinExistence type="inferred from homology"/>
<organism evidence="2 3">
    <name type="scientific">Lottia gigantea</name>
    <name type="common">Giant owl limpet</name>
    <dbReference type="NCBI Taxonomy" id="225164"/>
    <lineage>
        <taxon>Eukaryota</taxon>
        <taxon>Metazoa</taxon>
        <taxon>Spiralia</taxon>
        <taxon>Lophotrochozoa</taxon>
        <taxon>Mollusca</taxon>
        <taxon>Gastropoda</taxon>
        <taxon>Patellogastropoda</taxon>
        <taxon>Lottioidea</taxon>
        <taxon>Lottiidae</taxon>
        <taxon>Lottia</taxon>
    </lineage>
</organism>
<dbReference type="InterPro" id="IPR038586">
    <property type="entry name" value="Tctex-1-like_sf"/>
</dbReference>
<evidence type="ECO:0000313" key="3">
    <source>
        <dbReference type="Proteomes" id="UP000030746"/>
    </source>
</evidence>
<dbReference type="RefSeq" id="XP_009059734.1">
    <property type="nucleotide sequence ID" value="XM_009061486.1"/>
</dbReference>
<dbReference type="GO" id="GO:0005868">
    <property type="term" value="C:cytoplasmic dynein complex"/>
    <property type="evidence" value="ECO:0007669"/>
    <property type="project" value="TreeGrafter"/>
</dbReference>
<dbReference type="GO" id="GO:0005737">
    <property type="term" value="C:cytoplasm"/>
    <property type="evidence" value="ECO:0007669"/>
    <property type="project" value="TreeGrafter"/>
</dbReference>
<dbReference type="InterPro" id="IPR005334">
    <property type="entry name" value="Tctex-1-like"/>
</dbReference>
<gene>
    <name evidence="2" type="ORF">LOTGIDRAFT_124873</name>
</gene>
<dbReference type="HOGENOM" id="CLU_097204_4_0_1"/>
<dbReference type="OMA" id="KFVCVVT"/>
<dbReference type="PANTHER" id="PTHR21255">
    <property type="entry name" value="T-COMPLEX-ASSOCIATED-TESTIS-EXPRESSED 1/ DYNEIN LIGHT CHAIN"/>
    <property type="match status" value="1"/>
</dbReference>
<dbReference type="GO" id="GO:0045505">
    <property type="term" value="F:dynein intermediate chain binding"/>
    <property type="evidence" value="ECO:0007669"/>
    <property type="project" value="TreeGrafter"/>
</dbReference>
<dbReference type="AlphaFoldDB" id="V3ZEV6"/>
<dbReference type="Pfam" id="PF03645">
    <property type="entry name" value="Tctex-1"/>
    <property type="match status" value="1"/>
</dbReference>
<dbReference type="EMBL" id="KB202567">
    <property type="protein sequence ID" value="ESO89683.1"/>
    <property type="molecule type" value="Genomic_DNA"/>
</dbReference>
<comment type="similarity">
    <text evidence="1">Belongs to the dynein light chain Tctex-type family.</text>
</comment>
<dbReference type="KEGG" id="lgi:LOTGIDRAFT_124873"/>
<evidence type="ECO:0000313" key="2">
    <source>
        <dbReference type="EMBL" id="ESO89683.1"/>
    </source>
</evidence>
<name>V3ZEV6_LOTGI</name>
<evidence type="ECO:0000256" key="1">
    <source>
        <dbReference type="ARBA" id="ARBA00005361"/>
    </source>
</evidence>
<dbReference type="OrthoDB" id="10260741at2759"/>
<dbReference type="CTD" id="20232417"/>
<dbReference type="PANTHER" id="PTHR21255:SF7">
    <property type="entry name" value="DYNEIN LIGHT CHAIN TCTEX-TYPE PROTEIN 2B"/>
    <property type="match status" value="1"/>
</dbReference>
<sequence>MEPRPSVQYGQSGRRLSHFSRSSISGLSLGQKGIFNHVKVQNTYRLAPETKERFNACQAEKVIKGVLDSYLGGEDYDSKFCSKVVQDLSSIIKDQMKDLGFSHRYKFICEVIIGENKNQGISMASRCLWGSDVDNYASATYTKGNIMCVATVFATYFE</sequence>
<reference evidence="2 3" key="1">
    <citation type="journal article" date="2013" name="Nature">
        <title>Insights into bilaterian evolution from three spiralian genomes.</title>
        <authorList>
            <person name="Simakov O."/>
            <person name="Marletaz F."/>
            <person name="Cho S.J."/>
            <person name="Edsinger-Gonzales E."/>
            <person name="Havlak P."/>
            <person name="Hellsten U."/>
            <person name="Kuo D.H."/>
            <person name="Larsson T."/>
            <person name="Lv J."/>
            <person name="Arendt D."/>
            <person name="Savage R."/>
            <person name="Osoegawa K."/>
            <person name="de Jong P."/>
            <person name="Grimwood J."/>
            <person name="Chapman J.A."/>
            <person name="Shapiro H."/>
            <person name="Aerts A."/>
            <person name="Otillar R.P."/>
            <person name="Terry A.Y."/>
            <person name="Boore J.L."/>
            <person name="Grigoriev I.V."/>
            <person name="Lindberg D.R."/>
            <person name="Seaver E.C."/>
            <person name="Weisblat D.A."/>
            <person name="Putnam N.H."/>
            <person name="Rokhsar D.S."/>
        </authorList>
    </citation>
    <scope>NUCLEOTIDE SEQUENCE [LARGE SCALE GENOMIC DNA]</scope>
</reference>
<dbReference type="Gene3D" id="3.30.1140.40">
    <property type="entry name" value="Tctex-1"/>
    <property type="match status" value="1"/>
</dbReference>
<dbReference type="CDD" id="cd21451">
    <property type="entry name" value="DLC-like_TCTEX1D"/>
    <property type="match status" value="1"/>
</dbReference>
<dbReference type="GeneID" id="20232417"/>
<protein>
    <submittedName>
        <fullName evidence="2">Uncharacterized protein</fullName>
    </submittedName>
</protein>
<dbReference type="Proteomes" id="UP000030746">
    <property type="component" value="Unassembled WGS sequence"/>
</dbReference>
<keyword evidence="3" id="KW-1185">Reference proteome</keyword>
<dbReference type="GO" id="GO:0007018">
    <property type="term" value="P:microtubule-based movement"/>
    <property type="evidence" value="ECO:0007669"/>
    <property type="project" value="TreeGrafter"/>
</dbReference>